<organism evidence="2 3">
    <name type="scientific">Proteiniborus ethanoligenes</name>
    <dbReference type="NCBI Taxonomy" id="415015"/>
    <lineage>
        <taxon>Bacteria</taxon>
        <taxon>Bacillati</taxon>
        <taxon>Bacillota</taxon>
        <taxon>Clostridia</taxon>
        <taxon>Eubacteriales</taxon>
        <taxon>Proteiniborus</taxon>
    </lineage>
</organism>
<dbReference type="STRING" id="415015.SAMN05660462_01117"/>
<dbReference type="PANTHER" id="PTHR43777:SF1">
    <property type="entry name" value="MOLYBDENUM COFACTOR CYTIDYLYLTRANSFERASE"/>
    <property type="match status" value="1"/>
</dbReference>
<accession>A0A1H3NGI9</accession>
<protein>
    <submittedName>
        <fullName evidence="2">Molybdenum cofactor cytidylyltransferase</fullName>
    </submittedName>
</protein>
<dbReference type="InterPro" id="IPR017696">
    <property type="entry name" value="Mo_hydrolase_YgfJ"/>
</dbReference>
<dbReference type="EMBL" id="FNQE01000010">
    <property type="protein sequence ID" value="SDY88006.1"/>
    <property type="molecule type" value="Genomic_DNA"/>
</dbReference>
<dbReference type="CDD" id="cd04182">
    <property type="entry name" value="GT_2_like_f"/>
    <property type="match status" value="1"/>
</dbReference>
<name>A0A1H3NGI9_9FIRM</name>
<dbReference type="InterPro" id="IPR025877">
    <property type="entry name" value="MobA-like_NTP_Trfase"/>
</dbReference>
<keyword evidence="2" id="KW-0808">Transferase</keyword>
<feature type="domain" description="MobA-like NTP transferase" evidence="1">
    <location>
        <begin position="4"/>
        <end position="161"/>
    </location>
</feature>
<dbReference type="SUPFAM" id="SSF53448">
    <property type="entry name" value="Nucleotide-diphospho-sugar transferases"/>
    <property type="match status" value="1"/>
</dbReference>
<dbReference type="OrthoDB" id="9797742at2"/>
<dbReference type="PANTHER" id="PTHR43777">
    <property type="entry name" value="MOLYBDENUM COFACTOR CYTIDYLYLTRANSFERASE"/>
    <property type="match status" value="1"/>
</dbReference>
<reference evidence="2 3" key="1">
    <citation type="submission" date="2016-10" db="EMBL/GenBank/DDBJ databases">
        <authorList>
            <person name="de Groot N.N."/>
        </authorList>
    </citation>
    <scope>NUCLEOTIDE SEQUENCE [LARGE SCALE GENOMIC DNA]</scope>
    <source>
        <strain evidence="2 3">DSM 21650</strain>
    </source>
</reference>
<sequence>MIIGIIMASGFSTRMNRDKLTLTIDGEPVIERVIKAAKASKLGEILLVYQKDEVKDIGLKHGIKTILNQNPEKGQSQSMKLGIKASAPEAKGYMFIVGDQPLLNSQTIDILIDAFNHNDKEIVVPIYNKKNGSPTIFSSKLRNKLLRVEGDKGGREIIEEMKNKVEFIHIKDYKAGLDMDTWEEYEQINRMGMKK</sequence>
<dbReference type="NCBIfam" id="TIGR03310">
    <property type="entry name" value="matur_MocA_YgfJ"/>
    <property type="match status" value="1"/>
</dbReference>
<evidence type="ECO:0000313" key="2">
    <source>
        <dbReference type="EMBL" id="SDY88006.1"/>
    </source>
</evidence>
<dbReference type="RefSeq" id="WP_091728378.1">
    <property type="nucleotide sequence ID" value="NZ_FNQE01000010.1"/>
</dbReference>
<keyword evidence="3" id="KW-1185">Reference proteome</keyword>
<dbReference type="Gene3D" id="3.90.550.10">
    <property type="entry name" value="Spore Coat Polysaccharide Biosynthesis Protein SpsA, Chain A"/>
    <property type="match status" value="1"/>
</dbReference>
<keyword evidence="2" id="KW-0548">Nucleotidyltransferase</keyword>
<dbReference type="Proteomes" id="UP000198625">
    <property type="component" value="Unassembled WGS sequence"/>
</dbReference>
<gene>
    <name evidence="2" type="ORF">SAMN05660462_01117</name>
</gene>
<evidence type="ECO:0000259" key="1">
    <source>
        <dbReference type="Pfam" id="PF12804"/>
    </source>
</evidence>
<dbReference type="GO" id="GO:0016779">
    <property type="term" value="F:nucleotidyltransferase activity"/>
    <property type="evidence" value="ECO:0007669"/>
    <property type="project" value="UniProtKB-KW"/>
</dbReference>
<dbReference type="InterPro" id="IPR029044">
    <property type="entry name" value="Nucleotide-diphossugar_trans"/>
</dbReference>
<proteinExistence type="predicted"/>
<dbReference type="Pfam" id="PF12804">
    <property type="entry name" value="NTP_transf_3"/>
    <property type="match status" value="1"/>
</dbReference>
<dbReference type="AlphaFoldDB" id="A0A1H3NGI9"/>
<evidence type="ECO:0000313" key="3">
    <source>
        <dbReference type="Proteomes" id="UP000198625"/>
    </source>
</evidence>